<evidence type="ECO:0000256" key="5">
    <source>
        <dbReference type="PROSITE-ProRule" id="PRU00283"/>
    </source>
</evidence>
<evidence type="ECO:0000313" key="9">
    <source>
        <dbReference type="EMBL" id="CCC48950.1"/>
    </source>
</evidence>
<dbReference type="InterPro" id="IPR036961">
    <property type="entry name" value="Kinesin_motor_dom_sf"/>
</dbReference>
<dbReference type="GO" id="GO:0090307">
    <property type="term" value="P:mitotic spindle assembly"/>
    <property type="evidence" value="ECO:0007669"/>
    <property type="project" value="TreeGrafter"/>
</dbReference>
<keyword evidence="2" id="KW-0963">Cytoplasm</keyword>
<proteinExistence type="inferred from homology"/>
<evidence type="ECO:0000259" key="8">
    <source>
        <dbReference type="PROSITE" id="PS50067"/>
    </source>
</evidence>
<dbReference type="InterPro" id="IPR027417">
    <property type="entry name" value="P-loop_NTPase"/>
</dbReference>
<dbReference type="EMBL" id="HE573023">
    <property type="protein sequence ID" value="CCC48950.1"/>
    <property type="molecule type" value="Genomic_DNA"/>
</dbReference>
<dbReference type="GO" id="GO:0008574">
    <property type="term" value="F:plus-end-directed microtubule motor activity"/>
    <property type="evidence" value="ECO:0007669"/>
    <property type="project" value="TreeGrafter"/>
</dbReference>
<feature type="region of interest" description="Disordered" evidence="7">
    <location>
        <begin position="77"/>
        <end position="109"/>
    </location>
</feature>
<keyword evidence="4" id="KW-0206">Cytoskeleton</keyword>
<evidence type="ECO:0000256" key="1">
    <source>
        <dbReference type="ARBA" id="ARBA00004245"/>
    </source>
</evidence>
<evidence type="ECO:0000256" key="4">
    <source>
        <dbReference type="ARBA" id="ARBA00023212"/>
    </source>
</evidence>
<evidence type="ECO:0000256" key="7">
    <source>
        <dbReference type="SAM" id="MobiDB-lite"/>
    </source>
</evidence>
<dbReference type="PANTHER" id="PTHR47970">
    <property type="entry name" value="KINESIN-LIKE PROTEIN KIF11"/>
    <property type="match status" value="1"/>
</dbReference>
<feature type="coiled-coil region" evidence="6">
    <location>
        <begin position="795"/>
        <end position="857"/>
    </location>
</feature>
<feature type="compositionally biased region" description="Low complexity" evidence="7">
    <location>
        <begin position="289"/>
        <end position="299"/>
    </location>
</feature>
<dbReference type="GO" id="GO:0007018">
    <property type="term" value="P:microtubule-based movement"/>
    <property type="evidence" value="ECO:0007669"/>
    <property type="project" value="InterPro"/>
</dbReference>
<feature type="coiled-coil region" evidence="6">
    <location>
        <begin position="1078"/>
        <end position="1105"/>
    </location>
</feature>
<sequence length="1313" mass="147932">MPEPSAVLVAVRVRPFNSRESPRDCTVCVTYPRAITLTDVGSLSNANSLAGSSPQRHVFRFDKIFWSVPNSVLPLQVTSPREDKQSLAMASDSETHSADTSSPSRTSRDGSMLLRHAHTNSLASAAGVSDAYISPPTTTTSSHFSAHALPCFMPTPKHDDQTDVYAYIGPRMYESALAGYNSCLFAYGQTGSGKTYSMIGPQEALNIRSPERGIIQRLCEDIFDMMRREREADEGITYNVECSFFEIYCERVRDLLTHSSVHGSATSTTANLANCQGSPRFGAIAKSNQGQSTSGQQQQHSANPPLRIRQHPTRGPYVDGLSLVQVRDVEGVMRQLTSGLKERATAETKMNEHSSRSHAILQLHITRISFVRDEGAVLTRTRSCKVNLVDLAGSERVTQSGATGERFEEARNINLSLTTLSRVIMQLTDRQAGKHVVPSYRDSVLTWLLSDSLGGNSKTIMLATVAPSAYCYQQTLNTLRFAGVTKKVLNVATVNEDQHFQKLIAALRQQVVRLTLQLEEGKAAEVHRDEIRILRRDRDELEARLGALQAKILAMVPEEDMQALQKRLSLCEEECTALRSAKNQLQKRYVSVTTALRDELNQKRSEIMNLHDLLSKKENEVQEWARRYKEEALKRERPSQPHQPSRQVGDHCAGSTVLHEADADGNQTRVDGSKISSVGAVAKSGHNNRGREAVASSLPSSSKVTSESAESHQQLQQNIEALTKSIKAEQRRRKEAEDRCSRLSADLDKLQKLSSDAQKELQKARQHLGEKTNALRMKEADLVTLKALLHADRNNKTAAENENSLVTQLEQMREEYLGEKQANVDLLLRVSTMEEELAQLRQEAIQQTRDISELEQLLLEETETSERYYLSQICHQKTLDIVIGLLLRPHSSSAYVYGLNGILTDNSTSAQSHTSEHSFSAPCVTDCENNNISNSNNCRQTYMIVQEAISNIMCDEACRRLMLEEEWFMFLLEMIAQRDVIKQLMWAVASEKISMLQDASKQAEEEEQRLRRKLNGMESVLENAKAAQQALQASLSRSECEREESTNSGVGFPEDGRGEVEDVGQSKNRSNVGHSELNAQLVKQIAQYREEVGLLNAQLQREQVKKMERQRIFQREMELKQRELLHVKRESQASLKMSTQIVREYESRVRELQDVSETLRCALEEETNSADRSHELMRRAEMAKCEALNELRRVSESKEALERSCIDTEQRIGVLHQKQQQLWTEYHCLEKKLLLLQSLQGDDVGLELDFDNADRRCIERARQEKEILQKQMYEARQLSAELLAAVMKRKDSLGELEAQLSVLKHENSAHRAS</sequence>
<dbReference type="InterPro" id="IPR001752">
    <property type="entry name" value="Kinesin_motor_dom"/>
</dbReference>
<dbReference type="GO" id="GO:0005524">
    <property type="term" value="F:ATP binding"/>
    <property type="evidence" value="ECO:0007669"/>
    <property type="project" value="UniProtKB-UniRule"/>
</dbReference>
<protein>
    <submittedName>
        <fullName evidence="9">Putative kinesin</fullName>
    </submittedName>
</protein>
<reference evidence="9" key="1">
    <citation type="journal article" date="2012" name="Proc. Natl. Acad. Sci. U.S.A.">
        <title>Antigenic diversity is generated by distinct evolutionary mechanisms in African trypanosome species.</title>
        <authorList>
            <person name="Jackson A.P."/>
            <person name="Berry A."/>
            <person name="Aslett M."/>
            <person name="Allison H.C."/>
            <person name="Burton P."/>
            <person name="Vavrova-Anderson J."/>
            <person name="Brown R."/>
            <person name="Browne H."/>
            <person name="Corton N."/>
            <person name="Hauser H."/>
            <person name="Gamble J."/>
            <person name="Gilderthorp R."/>
            <person name="Marcello L."/>
            <person name="McQuillan J."/>
            <person name="Otto T.D."/>
            <person name="Quail M.A."/>
            <person name="Sanders M.J."/>
            <person name="van Tonder A."/>
            <person name="Ginger M.L."/>
            <person name="Field M.C."/>
            <person name="Barry J.D."/>
            <person name="Hertz-Fowler C."/>
            <person name="Berriman M."/>
        </authorList>
    </citation>
    <scope>NUCLEOTIDE SEQUENCE</scope>
    <source>
        <strain evidence="9">Y486</strain>
    </source>
</reference>
<evidence type="ECO:0000256" key="6">
    <source>
        <dbReference type="SAM" id="Coils"/>
    </source>
</evidence>
<dbReference type="PROSITE" id="PS50067">
    <property type="entry name" value="KINESIN_MOTOR_2"/>
    <property type="match status" value="1"/>
</dbReference>
<name>G0TYA5_TRYVY</name>
<evidence type="ECO:0000256" key="3">
    <source>
        <dbReference type="ARBA" id="ARBA00023175"/>
    </source>
</evidence>
<feature type="region of interest" description="Disordered" evidence="7">
    <location>
        <begin position="632"/>
        <end position="651"/>
    </location>
</feature>
<feature type="binding site" evidence="5">
    <location>
        <begin position="188"/>
        <end position="195"/>
    </location>
    <ligand>
        <name>ATP</name>
        <dbReference type="ChEBI" id="CHEBI:30616"/>
    </ligand>
</feature>
<feature type="region of interest" description="Disordered" evidence="7">
    <location>
        <begin position="1032"/>
        <end position="1075"/>
    </location>
</feature>
<dbReference type="GO" id="GO:0005876">
    <property type="term" value="C:spindle microtubule"/>
    <property type="evidence" value="ECO:0007669"/>
    <property type="project" value="TreeGrafter"/>
</dbReference>
<dbReference type="GO" id="GO:0051231">
    <property type="term" value="P:spindle elongation"/>
    <property type="evidence" value="ECO:0007669"/>
    <property type="project" value="TreeGrafter"/>
</dbReference>
<dbReference type="Pfam" id="PF00225">
    <property type="entry name" value="Kinesin"/>
    <property type="match status" value="1"/>
</dbReference>
<feature type="region of interest" description="Disordered" evidence="7">
    <location>
        <begin position="283"/>
        <end position="311"/>
    </location>
</feature>
<dbReference type="PANTHER" id="PTHR47970:SF12">
    <property type="entry name" value="KINESIN FAMILY MEMBER 11"/>
    <property type="match status" value="1"/>
</dbReference>
<dbReference type="PRINTS" id="PR00380">
    <property type="entry name" value="KINESINHEAVY"/>
</dbReference>
<comment type="similarity">
    <text evidence="5">Belongs to the TRAFAC class myosin-kinesin ATPase superfamily. Kinesin family.</text>
</comment>
<keyword evidence="5" id="KW-0067">ATP-binding</keyword>
<keyword evidence="6" id="KW-0175">Coiled coil</keyword>
<feature type="domain" description="Kinesin motor" evidence="8">
    <location>
        <begin position="6"/>
        <end position="488"/>
    </location>
</feature>
<feature type="region of interest" description="Disordered" evidence="7">
    <location>
        <begin position="680"/>
        <end position="715"/>
    </location>
</feature>
<dbReference type="SUPFAM" id="SSF52540">
    <property type="entry name" value="P-loop containing nucleoside triphosphate hydrolases"/>
    <property type="match status" value="1"/>
</dbReference>
<keyword evidence="5" id="KW-0547">Nucleotide-binding</keyword>
<gene>
    <name evidence="9" type="ORF">TVY486_0702840</name>
</gene>
<accession>G0TYA5</accession>
<evidence type="ECO:0000256" key="2">
    <source>
        <dbReference type="ARBA" id="ARBA00022490"/>
    </source>
</evidence>
<keyword evidence="3 5" id="KW-0505">Motor protein</keyword>
<dbReference type="VEuPathDB" id="TriTrypDB:TvY486_0702840"/>
<organism evidence="9">
    <name type="scientific">Trypanosoma vivax (strain Y486)</name>
    <dbReference type="NCBI Taxonomy" id="1055687"/>
    <lineage>
        <taxon>Eukaryota</taxon>
        <taxon>Discoba</taxon>
        <taxon>Euglenozoa</taxon>
        <taxon>Kinetoplastea</taxon>
        <taxon>Metakinetoplastina</taxon>
        <taxon>Trypanosomatida</taxon>
        <taxon>Trypanosomatidae</taxon>
        <taxon>Trypanosoma</taxon>
        <taxon>Duttonella</taxon>
    </lineage>
</organism>
<dbReference type="InterPro" id="IPR047149">
    <property type="entry name" value="KIF11-like"/>
</dbReference>
<dbReference type="SMART" id="SM00129">
    <property type="entry name" value="KISc"/>
    <property type="match status" value="1"/>
</dbReference>
<dbReference type="GO" id="GO:0008017">
    <property type="term" value="F:microtubule binding"/>
    <property type="evidence" value="ECO:0007669"/>
    <property type="project" value="InterPro"/>
</dbReference>
<comment type="subcellular location">
    <subcellularLocation>
        <location evidence="1">Cytoplasm</location>
        <location evidence="1">Cytoskeleton</location>
    </subcellularLocation>
</comment>
<dbReference type="GO" id="GO:0072686">
    <property type="term" value="C:mitotic spindle"/>
    <property type="evidence" value="ECO:0007669"/>
    <property type="project" value="TreeGrafter"/>
</dbReference>
<dbReference type="Gene3D" id="3.40.850.10">
    <property type="entry name" value="Kinesin motor domain"/>
    <property type="match status" value="1"/>
</dbReference>